<evidence type="ECO:0000256" key="2">
    <source>
        <dbReference type="ARBA" id="ARBA00023136"/>
    </source>
</evidence>
<dbReference type="InterPro" id="IPR001466">
    <property type="entry name" value="Beta-lactam-related"/>
</dbReference>
<comment type="subcellular location">
    <subcellularLocation>
        <location evidence="1">Membrane</location>
    </subcellularLocation>
</comment>
<accession>A0ABU8ETR0</accession>
<keyword evidence="2" id="KW-0472">Membrane</keyword>
<comment type="caution">
    <text evidence="5">The sequence shown here is derived from an EMBL/GenBank/DDBJ whole genome shotgun (WGS) entry which is preliminary data.</text>
</comment>
<feature type="chain" id="PRO_5046630910" evidence="3">
    <location>
        <begin position="22"/>
        <end position="462"/>
    </location>
</feature>
<dbReference type="Gene3D" id="3.40.710.10">
    <property type="entry name" value="DD-peptidase/beta-lactamase superfamily"/>
    <property type="match status" value="1"/>
</dbReference>
<keyword evidence="5" id="KW-0378">Hydrolase</keyword>
<dbReference type="PANTHER" id="PTHR46825">
    <property type="entry name" value="D-ALANYL-D-ALANINE-CARBOXYPEPTIDASE/ENDOPEPTIDASE AMPH"/>
    <property type="match status" value="1"/>
</dbReference>
<organism evidence="5 6">
    <name type="scientific">Pseudoalteromonas spongiae</name>
    <dbReference type="NCBI Taxonomy" id="298657"/>
    <lineage>
        <taxon>Bacteria</taxon>
        <taxon>Pseudomonadati</taxon>
        <taxon>Pseudomonadota</taxon>
        <taxon>Gammaproteobacteria</taxon>
        <taxon>Alteromonadales</taxon>
        <taxon>Pseudoalteromonadaceae</taxon>
        <taxon>Pseudoalteromonas</taxon>
    </lineage>
</organism>
<evidence type="ECO:0000313" key="5">
    <source>
        <dbReference type="EMBL" id="MEI4549598.1"/>
    </source>
</evidence>
<evidence type="ECO:0000256" key="3">
    <source>
        <dbReference type="SAM" id="SignalP"/>
    </source>
</evidence>
<evidence type="ECO:0000256" key="1">
    <source>
        <dbReference type="ARBA" id="ARBA00004370"/>
    </source>
</evidence>
<dbReference type="GO" id="GO:0016787">
    <property type="term" value="F:hydrolase activity"/>
    <property type="evidence" value="ECO:0007669"/>
    <property type="project" value="UniProtKB-KW"/>
</dbReference>
<sequence>MLTAKTAVAAIGVILSFSLCAKPQPTIQTTKSAIESVVNSYVSHGAFEGVLLVSQSGEKIFEQAYGFANYDNRTPLSVNSSFQIASLSKPITATLVLKLKEQGKLKLESTLADYFTEFDNDIGRQITLHHLLNHTSGIPNHFTLNNWFNRDFHKVTTEQAFVDVIANMPLSAEPGEEHNYSNPAYFLLGKIIEKVTGQSFAHCLNTNILAPLNMTHSGVAPGNTQSAHVIKAHQWQDAGGYKRETDNNYKLFGAGAAIYSSADDLYRFDLALYGTELVNEKSKRQLFNPDLPYSWRVGKLPITESRNVNVHMYDGKIKGYSSMMLRLIDDKHSVILLSNNGMSYQLKRQLVGDIAKVLYGEQAPNRENDVALALTKAITTGTFEKVLTDIKANKYTLDEGMMTSFAYELLWSNLASKSLQLFAVIGNQFKQSEDAKHHFAKACNHRLVKNLEERNAICGATL</sequence>
<dbReference type="InterPro" id="IPR012338">
    <property type="entry name" value="Beta-lactam/transpept-like"/>
</dbReference>
<gene>
    <name evidence="5" type="ORF">WAE96_07760</name>
</gene>
<feature type="domain" description="Beta-lactamase-related" evidence="4">
    <location>
        <begin position="41"/>
        <end position="340"/>
    </location>
</feature>
<protein>
    <submittedName>
        <fullName evidence="5">Serine hydrolase domain-containing protein</fullName>
        <ecNumber evidence="5">3.1.1.103</ecNumber>
    </submittedName>
</protein>
<evidence type="ECO:0000313" key="6">
    <source>
        <dbReference type="Proteomes" id="UP001382455"/>
    </source>
</evidence>
<dbReference type="SUPFAM" id="SSF56601">
    <property type="entry name" value="beta-lactamase/transpeptidase-like"/>
    <property type="match status" value="1"/>
</dbReference>
<reference evidence="5 6" key="1">
    <citation type="submission" date="2023-12" db="EMBL/GenBank/DDBJ databases">
        <title>Friends and Foes: Symbiotic and Algicidal bacterial influence on Karenia brevis blooms.</title>
        <authorList>
            <person name="Fei C."/>
            <person name="Mohamed A.R."/>
            <person name="Booker A."/>
            <person name="Arshad M."/>
            <person name="Klass S."/>
            <person name="Ahn S."/>
            <person name="Gilbert P.M."/>
            <person name="Heil C.A."/>
            <person name="Martinez J.M."/>
            <person name="Amin S.A."/>
        </authorList>
    </citation>
    <scope>NUCLEOTIDE SEQUENCE [LARGE SCALE GENOMIC DNA]</scope>
    <source>
        <strain evidence="5 6">CE15</strain>
    </source>
</reference>
<dbReference type="Pfam" id="PF00144">
    <property type="entry name" value="Beta-lactamase"/>
    <property type="match status" value="1"/>
</dbReference>
<feature type="signal peptide" evidence="3">
    <location>
        <begin position="1"/>
        <end position="21"/>
    </location>
</feature>
<dbReference type="EC" id="3.1.1.103" evidence="5"/>
<dbReference type="EMBL" id="JBAWKS010000001">
    <property type="protein sequence ID" value="MEI4549598.1"/>
    <property type="molecule type" value="Genomic_DNA"/>
</dbReference>
<dbReference type="InterPro" id="IPR050491">
    <property type="entry name" value="AmpC-like"/>
</dbReference>
<dbReference type="Proteomes" id="UP001382455">
    <property type="component" value="Unassembled WGS sequence"/>
</dbReference>
<evidence type="ECO:0000259" key="4">
    <source>
        <dbReference type="Pfam" id="PF00144"/>
    </source>
</evidence>
<dbReference type="RefSeq" id="WP_336435091.1">
    <property type="nucleotide sequence ID" value="NZ_JBAWKS010000001.1"/>
</dbReference>
<keyword evidence="3" id="KW-0732">Signal</keyword>
<name>A0ABU8ETR0_9GAMM</name>
<proteinExistence type="predicted"/>
<dbReference type="PANTHER" id="PTHR46825:SF11">
    <property type="entry name" value="PENICILLIN-BINDING PROTEIN 4"/>
    <property type="match status" value="1"/>
</dbReference>
<keyword evidence="6" id="KW-1185">Reference proteome</keyword>